<sequence>MFDLMSGASTLHLFVAEHGDALNDACHVLGGDHWRKRAAAFRDALTDSGKVTSRLRREATALLGLLSLENVNVEHSIEASRFAEIDILSPIVEDLCLLTESFSAAISGLPEDPSTPEGGAA</sequence>
<protein>
    <submittedName>
        <fullName evidence="1">Uncharacterized protein</fullName>
    </submittedName>
</protein>
<evidence type="ECO:0000313" key="2">
    <source>
        <dbReference type="Proteomes" id="UP000467322"/>
    </source>
</evidence>
<dbReference type="AlphaFoldDB" id="A0A845MBD8"/>
<keyword evidence="2" id="KW-1185">Reference proteome</keyword>
<gene>
    <name evidence="1" type="ORF">GQE99_16245</name>
</gene>
<reference evidence="1 2" key="1">
    <citation type="submission" date="2019-12" db="EMBL/GenBank/DDBJ databases">
        <title>Maritimibacter sp. nov. sp. isolated from sea sand.</title>
        <authorList>
            <person name="Kim J."/>
            <person name="Jeong S.E."/>
            <person name="Jung H.S."/>
            <person name="Jeon C.O."/>
        </authorList>
    </citation>
    <scope>NUCLEOTIDE SEQUENCE [LARGE SCALE GENOMIC DNA]</scope>
    <source>
        <strain evidence="1 2">DP07</strain>
    </source>
</reference>
<dbReference type="RefSeq" id="WP_161352682.1">
    <property type="nucleotide sequence ID" value="NZ_WTUX01000019.1"/>
</dbReference>
<organism evidence="1 2">
    <name type="scientific">Maritimibacter harenae</name>
    <dbReference type="NCBI Taxonomy" id="2606218"/>
    <lineage>
        <taxon>Bacteria</taxon>
        <taxon>Pseudomonadati</taxon>
        <taxon>Pseudomonadota</taxon>
        <taxon>Alphaproteobacteria</taxon>
        <taxon>Rhodobacterales</taxon>
        <taxon>Roseobacteraceae</taxon>
        <taxon>Maritimibacter</taxon>
    </lineage>
</organism>
<accession>A0A845MBD8</accession>
<proteinExistence type="predicted"/>
<evidence type="ECO:0000313" key="1">
    <source>
        <dbReference type="EMBL" id="MZR14571.1"/>
    </source>
</evidence>
<name>A0A845MBD8_9RHOB</name>
<comment type="caution">
    <text evidence="1">The sequence shown here is derived from an EMBL/GenBank/DDBJ whole genome shotgun (WGS) entry which is preliminary data.</text>
</comment>
<dbReference type="Proteomes" id="UP000467322">
    <property type="component" value="Unassembled WGS sequence"/>
</dbReference>
<dbReference type="EMBL" id="WTUX01000019">
    <property type="protein sequence ID" value="MZR14571.1"/>
    <property type="molecule type" value="Genomic_DNA"/>
</dbReference>